<dbReference type="AlphaFoldDB" id="A0A366D5H5"/>
<keyword evidence="2" id="KW-1185">Reference proteome</keyword>
<dbReference type="GO" id="GO:0032259">
    <property type="term" value="P:methylation"/>
    <property type="evidence" value="ECO:0007669"/>
    <property type="project" value="UniProtKB-KW"/>
</dbReference>
<gene>
    <name evidence="1" type="ORF">DFR74_11563</name>
</gene>
<dbReference type="Gene3D" id="3.40.50.150">
    <property type="entry name" value="Vaccinia Virus protein VP39"/>
    <property type="match status" value="1"/>
</dbReference>
<dbReference type="Pfam" id="PF04672">
    <property type="entry name" value="Methyltransf_19"/>
    <property type="match status" value="1"/>
</dbReference>
<reference evidence="1 2" key="1">
    <citation type="submission" date="2018-06" db="EMBL/GenBank/DDBJ databases">
        <title>Genomic Encyclopedia of Type Strains, Phase IV (KMG-IV): sequencing the most valuable type-strain genomes for metagenomic binning, comparative biology and taxonomic classification.</title>
        <authorList>
            <person name="Goeker M."/>
        </authorList>
    </citation>
    <scope>NUCLEOTIDE SEQUENCE [LARGE SCALE GENOMIC DNA]</scope>
    <source>
        <strain evidence="1 2">DSM 44599</strain>
    </source>
</reference>
<dbReference type="GO" id="GO:0008168">
    <property type="term" value="F:methyltransferase activity"/>
    <property type="evidence" value="ECO:0007669"/>
    <property type="project" value="UniProtKB-KW"/>
</dbReference>
<proteinExistence type="predicted"/>
<sequence length="279" mass="29698">MTKQSVRQCDCVPVADARGVWNFWLGGKDWVTADRSTALACAQIYPAIGALCAAGRAFQLDAVARLAAAGVDQFVEVGVGLPAARNTHEVAQAIIPTARVVYVDVDPVVLVHARALLRPVRAGACVEVLDADLRDTDRILTAAGRVVDLGAPVAVVAGGVLGQVSPWSQARDAVARLMGGLAADSYLVWWDGTDDDPDAATMWDHYSCTTAPAYTPRPPAQLRELFDDLHLDTTGLQPLRQNHCAPSQDSELSAMCAVARTLVTHREREGEGVAITDHA</sequence>
<organism evidence="1 2">
    <name type="scientific">Nocardia puris</name>
    <dbReference type="NCBI Taxonomy" id="208602"/>
    <lineage>
        <taxon>Bacteria</taxon>
        <taxon>Bacillati</taxon>
        <taxon>Actinomycetota</taxon>
        <taxon>Actinomycetes</taxon>
        <taxon>Mycobacteriales</taxon>
        <taxon>Nocardiaceae</taxon>
        <taxon>Nocardia</taxon>
    </lineage>
</organism>
<keyword evidence="1" id="KW-0808">Transferase</keyword>
<dbReference type="InterPro" id="IPR029063">
    <property type="entry name" value="SAM-dependent_MTases_sf"/>
</dbReference>
<protein>
    <submittedName>
        <fullName evidence="1">S-adenosyl methyltransferase</fullName>
    </submittedName>
</protein>
<name>A0A366D5H5_9NOCA</name>
<dbReference type="SUPFAM" id="SSF53335">
    <property type="entry name" value="S-adenosyl-L-methionine-dependent methyltransferases"/>
    <property type="match status" value="1"/>
</dbReference>
<evidence type="ECO:0000313" key="2">
    <source>
        <dbReference type="Proteomes" id="UP000252586"/>
    </source>
</evidence>
<dbReference type="Proteomes" id="UP000252586">
    <property type="component" value="Unassembled WGS sequence"/>
</dbReference>
<dbReference type="PIRSF" id="PIRSF017393">
    <property type="entry name" value="MTase_SAV2177"/>
    <property type="match status" value="1"/>
</dbReference>
<keyword evidence="1" id="KW-0489">Methyltransferase</keyword>
<accession>A0A366D5H5</accession>
<dbReference type="InterPro" id="IPR006764">
    <property type="entry name" value="SAM_dep_MeTrfase_SAV2177_type"/>
</dbReference>
<comment type="caution">
    <text evidence="1">The sequence shown here is derived from an EMBL/GenBank/DDBJ whole genome shotgun (WGS) entry which is preliminary data.</text>
</comment>
<evidence type="ECO:0000313" key="1">
    <source>
        <dbReference type="EMBL" id="RBO85215.1"/>
    </source>
</evidence>
<dbReference type="EMBL" id="QNRE01000015">
    <property type="protein sequence ID" value="RBO85215.1"/>
    <property type="molecule type" value="Genomic_DNA"/>
</dbReference>
<dbReference type="STRING" id="1210090.GCA_001613185_03133"/>